<evidence type="ECO:0000256" key="2">
    <source>
        <dbReference type="ARBA" id="ARBA00022527"/>
    </source>
</evidence>
<comment type="catalytic activity">
    <reaction evidence="7">
        <text>L-threonyl-[protein] + ATP = O-phospho-L-threonyl-[protein] + ADP + H(+)</text>
        <dbReference type="Rhea" id="RHEA:46608"/>
        <dbReference type="Rhea" id="RHEA-COMP:11060"/>
        <dbReference type="Rhea" id="RHEA-COMP:11605"/>
        <dbReference type="ChEBI" id="CHEBI:15378"/>
        <dbReference type="ChEBI" id="CHEBI:30013"/>
        <dbReference type="ChEBI" id="CHEBI:30616"/>
        <dbReference type="ChEBI" id="CHEBI:61977"/>
        <dbReference type="ChEBI" id="CHEBI:456216"/>
        <dbReference type="EC" id="2.7.11.1"/>
    </reaction>
</comment>
<dbReference type="GO" id="GO:0004674">
    <property type="term" value="F:protein serine/threonine kinase activity"/>
    <property type="evidence" value="ECO:0007669"/>
    <property type="project" value="UniProtKB-KW"/>
</dbReference>
<dbReference type="Gene3D" id="1.10.510.10">
    <property type="entry name" value="Transferase(Phosphotransferase) domain 1"/>
    <property type="match status" value="1"/>
</dbReference>
<dbReference type="GO" id="GO:0005634">
    <property type="term" value="C:nucleus"/>
    <property type="evidence" value="ECO:0007669"/>
    <property type="project" value="TreeGrafter"/>
</dbReference>
<name>A0A9X0ACA1_9HELO</name>
<dbReference type="PANTHER" id="PTHR47634">
    <property type="entry name" value="PROTEIN KINASE DOMAIN-CONTAINING PROTEIN-RELATED"/>
    <property type="match status" value="1"/>
</dbReference>
<evidence type="ECO:0000256" key="8">
    <source>
        <dbReference type="ARBA" id="ARBA00048679"/>
    </source>
</evidence>
<dbReference type="Gene3D" id="3.30.200.20">
    <property type="entry name" value="Phosphorylase Kinase, domain 1"/>
    <property type="match status" value="1"/>
</dbReference>
<evidence type="ECO:0000256" key="6">
    <source>
        <dbReference type="ARBA" id="ARBA00022840"/>
    </source>
</evidence>
<dbReference type="Proteomes" id="UP001152300">
    <property type="component" value="Unassembled WGS sequence"/>
</dbReference>
<sequence>MPASPHPYQPSALDDIEELENFSPGGFHPIDIGDKIGGRYKVIHKLGYGGFSTVYVYTARLQRVGGFAEINVCEFEGYYKISWEDGIVRASRFELDEMIAEIGAEDEEGDDPERNCAVMLEPNGMKVSEEEASLRKDLFGRILKWKPEERISIKEIMDHRWLL</sequence>
<keyword evidence="4" id="KW-0547">Nucleotide-binding</keyword>
<dbReference type="EC" id="2.7.11.1" evidence="1"/>
<keyword evidence="6" id="KW-0067">ATP-binding</keyword>
<reference evidence="9" key="1">
    <citation type="submission" date="2022-11" db="EMBL/GenBank/DDBJ databases">
        <title>Genome Resource of Sclerotinia nivalis Strain SnTB1, a Plant Pathogen Isolated from American Ginseng.</title>
        <authorList>
            <person name="Fan S."/>
        </authorList>
    </citation>
    <scope>NUCLEOTIDE SEQUENCE</scope>
    <source>
        <strain evidence="9">SnTB1</strain>
    </source>
</reference>
<keyword evidence="5" id="KW-0418">Kinase</keyword>
<organism evidence="9 10">
    <name type="scientific">Sclerotinia nivalis</name>
    <dbReference type="NCBI Taxonomy" id="352851"/>
    <lineage>
        <taxon>Eukaryota</taxon>
        <taxon>Fungi</taxon>
        <taxon>Dikarya</taxon>
        <taxon>Ascomycota</taxon>
        <taxon>Pezizomycotina</taxon>
        <taxon>Leotiomycetes</taxon>
        <taxon>Helotiales</taxon>
        <taxon>Sclerotiniaceae</taxon>
        <taxon>Sclerotinia</taxon>
    </lineage>
</organism>
<dbReference type="PANTHER" id="PTHR47634:SF9">
    <property type="entry name" value="PROTEIN KINASE DOMAIN-CONTAINING PROTEIN-RELATED"/>
    <property type="match status" value="1"/>
</dbReference>
<keyword evidence="2" id="KW-0723">Serine/threonine-protein kinase</keyword>
<dbReference type="SUPFAM" id="SSF56112">
    <property type="entry name" value="Protein kinase-like (PK-like)"/>
    <property type="match status" value="1"/>
</dbReference>
<proteinExistence type="predicted"/>
<evidence type="ECO:0000313" key="9">
    <source>
        <dbReference type="EMBL" id="KAJ8060102.1"/>
    </source>
</evidence>
<evidence type="ECO:0000256" key="7">
    <source>
        <dbReference type="ARBA" id="ARBA00047899"/>
    </source>
</evidence>
<dbReference type="GO" id="GO:0005524">
    <property type="term" value="F:ATP binding"/>
    <property type="evidence" value="ECO:0007669"/>
    <property type="project" value="UniProtKB-KW"/>
</dbReference>
<evidence type="ECO:0000256" key="4">
    <source>
        <dbReference type="ARBA" id="ARBA00022741"/>
    </source>
</evidence>
<dbReference type="EMBL" id="JAPEIS010000014">
    <property type="protein sequence ID" value="KAJ8060102.1"/>
    <property type="molecule type" value="Genomic_DNA"/>
</dbReference>
<gene>
    <name evidence="9" type="ORF">OCU04_011712</name>
</gene>
<comment type="caution">
    <text evidence="9">The sequence shown here is derived from an EMBL/GenBank/DDBJ whole genome shotgun (WGS) entry which is preliminary data.</text>
</comment>
<evidence type="ECO:0000256" key="5">
    <source>
        <dbReference type="ARBA" id="ARBA00022777"/>
    </source>
</evidence>
<dbReference type="InterPro" id="IPR011009">
    <property type="entry name" value="Kinase-like_dom_sf"/>
</dbReference>
<accession>A0A9X0ACA1</accession>
<evidence type="ECO:0000313" key="10">
    <source>
        <dbReference type="Proteomes" id="UP001152300"/>
    </source>
</evidence>
<dbReference type="AlphaFoldDB" id="A0A9X0ACA1"/>
<comment type="catalytic activity">
    <reaction evidence="8">
        <text>L-seryl-[protein] + ATP = O-phospho-L-seryl-[protein] + ADP + H(+)</text>
        <dbReference type="Rhea" id="RHEA:17989"/>
        <dbReference type="Rhea" id="RHEA-COMP:9863"/>
        <dbReference type="Rhea" id="RHEA-COMP:11604"/>
        <dbReference type="ChEBI" id="CHEBI:15378"/>
        <dbReference type="ChEBI" id="CHEBI:29999"/>
        <dbReference type="ChEBI" id="CHEBI:30616"/>
        <dbReference type="ChEBI" id="CHEBI:83421"/>
        <dbReference type="ChEBI" id="CHEBI:456216"/>
        <dbReference type="EC" id="2.7.11.1"/>
    </reaction>
</comment>
<dbReference type="GO" id="GO:0005737">
    <property type="term" value="C:cytoplasm"/>
    <property type="evidence" value="ECO:0007669"/>
    <property type="project" value="TreeGrafter"/>
</dbReference>
<keyword evidence="3" id="KW-0808">Transferase</keyword>
<keyword evidence="10" id="KW-1185">Reference proteome</keyword>
<dbReference type="InterPro" id="IPR051334">
    <property type="entry name" value="SRPK"/>
</dbReference>
<dbReference type="GO" id="GO:0000245">
    <property type="term" value="P:spliceosomal complex assembly"/>
    <property type="evidence" value="ECO:0007669"/>
    <property type="project" value="TreeGrafter"/>
</dbReference>
<evidence type="ECO:0000256" key="1">
    <source>
        <dbReference type="ARBA" id="ARBA00012513"/>
    </source>
</evidence>
<evidence type="ECO:0000256" key="3">
    <source>
        <dbReference type="ARBA" id="ARBA00022679"/>
    </source>
</evidence>
<protein>
    <recommendedName>
        <fullName evidence="1">non-specific serine/threonine protein kinase</fullName>
        <ecNumber evidence="1">2.7.11.1</ecNumber>
    </recommendedName>
</protein>
<dbReference type="OrthoDB" id="3562903at2759"/>
<dbReference type="GO" id="GO:0050684">
    <property type="term" value="P:regulation of mRNA processing"/>
    <property type="evidence" value="ECO:0007669"/>
    <property type="project" value="TreeGrafter"/>
</dbReference>